<sequence>MPPWWDEDGERAFHEAVFKLSSLRQTPCPDVYYRQKPRTDPRSPGYILSLQDELQLADHIAFLAHDCEGPLPIAAVCIEEQQDHPGLRVRLARNHLRSPDDVRGIGQLLGVLQDCAHKALSRPGDARDRLFAHVLKISQQRILQRLAPRWCPPPPHWTPKQKQQGTSLCHRLKTRLLPELGKHGRRLGPIRSKVDHVVKVLEQLDKDRGGRNLDQCIRAAVESCAFASKGTAERSLESQLGLVFDALSEPGRKAVAQIDKVARYLILCDDLSKLLTRRAYSGILQHITLEPLLSPPKSRPKGAEKSCHVHAEVQLLLYYEQHPCVPPPRFIGCSKSACFLCDLLIRQRGGFGISFSHQRIYPQWTVTNVTWMSEVQAEAWRNITREMTRELQALIRRFVDNQGTPLDAPIESRACLPLSSVASSVPIPGVVSNPYEAIPAGEAPLSLSEPHVPAQPSVDNRLPLGTGSKISLLELFDDDLPLSYEVSKNFPGIQFVSRRLNVTFEFDRTFSGAMSLKPAAEAGATIRRYDVVHDLKGDDVKVSAIQGDEALDFALQVGGIDVLYVVLTWDLV</sequence>
<organism evidence="1 2">
    <name type="scientific">Colletotrichum higginsianum</name>
    <dbReference type="NCBI Taxonomy" id="80884"/>
    <lineage>
        <taxon>Eukaryota</taxon>
        <taxon>Fungi</taxon>
        <taxon>Dikarya</taxon>
        <taxon>Ascomycota</taxon>
        <taxon>Pezizomycotina</taxon>
        <taxon>Sordariomycetes</taxon>
        <taxon>Hypocreomycetidae</taxon>
        <taxon>Glomerellales</taxon>
        <taxon>Glomerellaceae</taxon>
        <taxon>Colletotrichum</taxon>
        <taxon>Colletotrichum destructivum species complex</taxon>
    </lineage>
</organism>
<dbReference type="OrthoDB" id="4851849at2759"/>
<proteinExistence type="predicted"/>
<reference evidence="1 2" key="1">
    <citation type="journal article" date="2019" name="Genome Biol. Evol.">
        <title>Genomic Plasticity Mediated by Transposable Elements in the Plant Pathogenic Fungus Colletotrichum higginsianum.</title>
        <authorList>
            <person name="Tsushima A."/>
            <person name="Gan P."/>
            <person name="Kumakura N."/>
            <person name="Narusaka M."/>
            <person name="Takano Y."/>
            <person name="Narusaka Y."/>
            <person name="Shirasu K."/>
        </authorList>
    </citation>
    <scope>NUCLEOTIDE SEQUENCE [LARGE SCALE GENOMIC DNA]</scope>
    <source>
        <strain evidence="1 2">MAFF305635-RFP</strain>
    </source>
</reference>
<dbReference type="Proteomes" id="UP000305883">
    <property type="component" value="Unassembled WGS sequence"/>
</dbReference>
<comment type="caution">
    <text evidence="1">The sequence shown here is derived from an EMBL/GenBank/DDBJ whole genome shotgun (WGS) entry which is preliminary data.</text>
</comment>
<accession>A0A4T0W9N3</accession>
<evidence type="ECO:0000313" key="2">
    <source>
        <dbReference type="Proteomes" id="UP000305883"/>
    </source>
</evidence>
<dbReference type="Pfam" id="PF14441">
    <property type="entry name" value="OTT_1508_deam"/>
    <property type="match status" value="1"/>
</dbReference>
<gene>
    <name evidence="1" type="ORF">CH35J_004645</name>
</gene>
<dbReference type="InterPro" id="IPR027796">
    <property type="entry name" value="OTT_1508_deam-like"/>
</dbReference>
<name>A0A4T0W9N3_9PEZI</name>
<dbReference type="AlphaFoldDB" id="A0A4T0W9N3"/>
<dbReference type="EMBL" id="MWPZ01000003">
    <property type="protein sequence ID" value="TID01992.1"/>
    <property type="molecule type" value="Genomic_DNA"/>
</dbReference>
<evidence type="ECO:0000313" key="1">
    <source>
        <dbReference type="EMBL" id="TID01992.1"/>
    </source>
</evidence>
<protein>
    <submittedName>
        <fullName evidence="1">Uncharacterized protein</fullName>
    </submittedName>
</protein>